<feature type="transmembrane region" description="Helical" evidence="2">
    <location>
        <begin position="425"/>
        <end position="447"/>
    </location>
</feature>
<sequence length="712" mass="71923">MAKPPARRLPSGVTPLTQSDPSLIGPYTIIGRLFSGPSAAVYAAVSPDGAPSALMCTGAPNAAATADELADRVAAGQRVSSLCAAVAHDGGVHEGSLWTATDYIPGHSLRDHLQHQGPLTGHALVVAAAAYAEALSSLHAAGLVHGDIRPESVVVSPDGPHLVDHGLGRWTQRVQTGARGDTSAWGRLVLFSAGRTPARPGRLPEGLESLVQRALSPDPAERPETEEVYLELLLLLGIGEDVPAREWSDRLWALIGEHWPSVDTSWHDPGLWSAAARAASDPAARSAPAEQDTASAVAAPPAAAAAAAAAAAPSAPDAAAPPFGTSAATGAPGTGGAPPVPGPSSTGAARGPFEPATPGTATPSFDTAAGAGAGAPAGLPSDGGFSGHAASAVFASGPAAGAAHAPADVGAGPEDGATGLSGARIAVLATVGVIAAGVVAGGGYLLFRSLAQEQPNAVVPPAAEQSSAPEEPEPDPTGIDLAAASAEAFLDADSFEVSIHQYPGDGSGPPQEPPADPIGATGNRVWFDHFTYGDDVMQRRVGTYASEYSESMFVDDRVIVAAGPAGEWVDVSDSTGYDPADYTPEAVAGPLTAIAETGEVTDEQPTEFAPVLEHSQIYDPAHIEPETGPAVPGTRLEGTYTDPGGGGPTGFVLIVGEDHAPLNLLVETPNTGEPVDVGYWNLDYTFRSLGDEVDVVVPDPGSVLTEWPDGTF</sequence>
<dbReference type="AlphaFoldDB" id="A0A7Z0ET19"/>
<keyword evidence="2" id="KW-1133">Transmembrane helix</keyword>
<dbReference type="SMART" id="SM00220">
    <property type="entry name" value="S_TKc"/>
    <property type="match status" value="1"/>
</dbReference>
<dbReference type="GO" id="GO:0004672">
    <property type="term" value="F:protein kinase activity"/>
    <property type="evidence" value="ECO:0007669"/>
    <property type="project" value="InterPro"/>
</dbReference>
<feature type="region of interest" description="Disordered" evidence="1">
    <location>
        <begin position="499"/>
        <end position="520"/>
    </location>
</feature>
<organism evidence="4 5">
    <name type="scientific">Nocardiopsis aegyptia</name>
    <dbReference type="NCBI Taxonomy" id="220378"/>
    <lineage>
        <taxon>Bacteria</taxon>
        <taxon>Bacillati</taxon>
        <taxon>Actinomycetota</taxon>
        <taxon>Actinomycetes</taxon>
        <taxon>Streptosporangiales</taxon>
        <taxon>Nocardiopsidaceae</taxon>
        <taxon>Nocardiopsis</taxon>
    </lineage>
</organism>
<evidence type="ECO:0000259" key="3">
    <source>
        <dbReference type="PROSITE" id="PS50011"/>
    </source>
</evidence>
<protein>
    <recommendedName>
        <fullName evidence="3">Protein kinase domain-containing protein</fullName>
    </recommendedName>
</protein>
<keyword evidence="5" id="KW-1185">Reference proteome</keyword>
<evidence type="ECO:0000313" key="5">
    <source>
        <dbReference type="Proteomes" id="UP000572051"/>
    </source>
</evidence>
<accession>A0A7Z0ET19</accession>
<evidence type="ECO:0000256" key="1">
    <source>
        <dbReference type="SAM" id="MobiDB-lite"/>
    </source>
</evidence>
<dbReference type="EMBL" id="JACCFS010000001">
    <property type="protein sequence ID" value="NYJ37659.1"/>
    <property type="molecule type" value="Genomic_DNA"/>
</dbReference>
<keyword evidence="2" id="KW-0472">Membrane</keyword>
<keyword evidence="2" id="KW-0812">Transmembrane</keyword>
<feature type="region of interest" description="Disordered" evidence="1">
    <location>
        <begin position="315"/>
        <end position="375"/>
    </location>
</feature>
<evidence type="ECO:0000313" key="4">
    <source>
        <dbReference type="EMBL" id="NYJ37659.1"/>
    </source>
</evidence>
<dbReference type="GO" id="GO:0005524">
    <property type="term" value="F:ATP binding"/>
    <property type="evidence" value="ECO:0007669"/>
    <property type="project" value="InterPro"/>
</dbReference>
<feature type="domain" description="Protein kinase" evidence="3">
    <location>
        <begin position="27"/>
        <end position="303"/>
    </location>
</feature>
<feature type="compositionally biased region" description="Low complexity" evidence="1">
    <location>
        <begin position="458"/>
        <end position="469"/>
    </location>
</feature>
<dbReference type="RefSeq" id="WP_179828574.1">
    <property type="nucleotide sequence ID" value="NZ_JACCFS010000001.1"/>
</dbReference>
<dbReference type="Gene3D" id="1.10.510.10">
    <property type="entry name" value="Transferase(Phosphotransferase) domain 1"/>
    <property type="match status" value="1"/>
</dbReference>
<reference evidence="4 5" key="1">
    <citation type="submission" date="2020-07" db="EMBL/GenBank/DDBJ databases">
        <title>Sequencing the genomes of 1000 actinobacteria strains.</title>
        <authorList>
            <person name="Klenk H.-P."/>
        </authorList>
    </citation>
    <scope>NUCLEOTIDE SEQUENCE [LARGE SCALE GENOMIC DNA]</scope>
    <source>
        <strain evidence="4 5">DSM 44442</strain>
    </source>
</reference>
<dbReference type="InterPro" id="IPR011009">
    <property type="entry name" value="Kinase-like_dom_sf"/>
</dbReference>
<feature type="region of interest" description="Disordered" evidence="1">
    <location>
        <begin position="458"/>
        <end position="479"/>
    </location>
</feature>
<name>A0A7Z0ET19_9ACTN</name>
<feature type="compositionally biased region" description="Low complexity" evidence="1">
    <location>
        <begin position="315"/>
        <end position="331"/>
    </location>
</feature>
<dbReference type="PROSITE" id="PS50011">
    <property type="entry name" value="PROTEIN_KINASE_DOM"/>
    <property type="match status" value="1"/>
</dbReference>
<gene>
    <name evidence="4" type="ORF">HNR10_005540</name>
</gene>
<dbReference type="Proteomes" id="UP000572051">
    <property type="component" value="Unassembled WGS sequence"/>
</dbReference>
<dbReference type="InterPro" id="IPR000719">
    <property type="entry name" value="Prot_kinase_dom"/>
</dbReference>
<dbReference type="SUPFAM" id="SSF56112">
    <property type="entry name" value="Protein kinase-like (PK-like)"/>
    <property type="match status" value="1"/>
</dbReference>
<evidence type="ECO:0000256" key="2">
    <source>
        <dbReference type="SAM" id="Phobius"/>
    </source>
</evidence>
<comment type="caution">
    <text evidence="4">The sequence shown here is derived from an EMBL/GenBank/DDBJ whole genome shotgun (WGS) entry which is preliminary data.</text>
</comment>
<proteinExistence type="predicted"/>